<evidence type="ECO:0000256" key="4">
    <source>
        <dbReference type="ARBA" id="ARBA00022737"/>
    </source>
</evidence>
<evidence type="ECO:0000256" key="6">
    <source>
        <dbReference type="HAMAP-Rule" id="MF_03027"/>
    </source>
</evidence>
<feature type="compositionally biased region" description="Basic residues" evidence="8">
    <location>
        <begin position="108"/>
        <end position="118"/>
    </location>
</feature>
<keyword evidence="11" id="KW-1185">Reference proteome</keyword>
<dbReference type="EMBL" id="JARBHB010000005">
    <property type="protein sequence ID" value="KAJ8883449.1"/>
    <property type="molecule type" value="Genomic_DNA"/>
</dbReference>
<dbReference type="InterPro" id="IPR036322">
    <property type="entry name" value="WD40_repeat_dom_sf"/>
</dbReference>
<dbReference type="InterPro" id="IPR028598">
    <property type="entry name" value="BOP1/Erb1"/>
</dbReference>
<comment type="subcellular location">
    <subcellularLocation>
        <location evidence="6">Nucleus</location>
        <location evidence="6">Nucleolus</location>
    </subcellularLocation>
    <subcellularLocation>
        <location evidence="6">Nucleus</location>
        <location evidence="6">Nucleoplasm</location>
    </subcellularLocation>
</comment>
<evidence type="ECO:0000313" key="11">
    <source>
        <dbReference type="Proteomes" id="UP001159363"/>
    </source>
</evidence>
<evidence type="ECO:0000313" key="10">
    <source>
        <dbReference type="EMBL" id="KAJ8883449.1"/>
    </source>
</evidence>
<name>A0ABQ9HGT1_9NEOP</name>
<comment type="caution">
    <text evidence="10">The sequence shown here is derived from an EMBL/GenBank/DDBJ whole genome shotgun (WGS) entry which is preliminary data.</text>
</comment>
<protein>
    <recommendedName>
        <fullName evidence="6">Ribosome biogenesis protein BOP1 homolog</fullName>
    </recommendedName>
</protein>
<feature type="repeat" description="WD" evidence="7">
    <location>
        <begin position="454"/>
        <end position="495"/>
    </location>
</feature>
<dbReference type="PANTHER" id="PTHR17605:SF0">
    <property type="entry name" value="RIBOSOME BIOGENESIS PROTEIN BOP1"/>
    <property type="match status" value="1"/>
</dbReference>
<dbReference type="PROSITE" id="PS50082">
    <property type="entry name" value="WD_REPEATS_2"/>
    <property type="match status" value="1"/>
</dbReference>
<organism evidence="10 11">
    <name type="scientific">Dryococelus australis</name>
    <dbReference type="NCBI Taxonomy" id="614101"/>
    <lineage>
        <taxon>Eukaryota</taxon>
        <taxon>Metazoa</taxon>
        <taxon>Ecdysozoa</taxon>
        <taxon>Arthropoda</taxon>
        <taxon>Hexapoda</taxon>
        <taxon>Insecta</taxon>
        <taxon>Pterygota</taxon>
        <taxon>Neoptera</taxon>
        <taxon>Polyneoptera</taxon>
        <taxon>Phasmatodea</taxon>
        <taxon>Verophasmatodea</taxon>
        <taxon>Anareolatae</taxon>
        <taxon>Phasmatidae</taxon>
        <taxon>Eurycanthinae</taxon>
        <taxon>Dryococelus</taxon>
    </lineage>
</organism>
<dbReference type="Pfam" id="PF00400">
    <property type="entry name" value="WD40"/>
    <property type="match status" value="3"/>
</dbReference>
<comment type="similarity">
    <text evidence="6">Belongs to the WD repeat BOP1/ERB1 family.</text>
</comment>
<feature type="compositionally biased region" description="Acidic residues" evidence="8">
    <location>
        <begin position="13"/>
        <end position="33"/>
    </location>
</feature>
<evidence type="ECO:0000256" key="7">
    <source>
        <dbReference type="PROSITE-ProRule" id="PRU00221"/>
    </source>
</evidence>
<keyword evidence="1 6" id="KW-0690">Ribosome biogenesis</keyword>
<dbReference type="SUPFAM" id="SSF50978">
    <property type="entry name" value="WD40 repeat-like"/>
    <property type="match status" value="1"/>
</dbReference>
<feature type="region of interest" description="Disordered" evidence="8">
    <location>
        <begin position="1"/>
        <end position="131"/>
    </location>
</feature>
<feature type="compositionally biased region" description="Acidic residues" evidence="8">
    <location>
        <begin position="46"/>
        <end position="59"/>
    </location>
</feature>
<keyword evidence="4" id="KW-0677">Repeat</keyword>
<evidence type="ECO:0000256" key="5">
    <source>
        <dbReference type="ARBA" id="ARBA00023242"/>
    </source>
</evidence>
<evidence type="ECO:0000256" key="8">
    <source>
        <dbReference type="SAM" id="MobiDB-lite"/>
    </source>
</evidence>
<accession>A0ABQ9HGT1</accession>
<evidence type="ECO:0000256" key="3">
    <source>
        <dbReference type="ARBA" id="ARBA00022574"/>
    </source>
</evidence>
<dbReference type="Gene3D" id="2.130.10.10">
    <property type="entry name" value="YVTN repeat-like/Quinoprotein amine dehydrogenase"/>
    <property type="match status" value="1"/>
</dbReference>
<keyword evidence="5 6" id="KW-0539">Nucleus</keyword>
<evidence type="ECO:0000256" key="1">
    <source>
        <dbReference type="ARBA" id="ARBA00022517"/>
    </source>
</evidence>
<keyword evidence="2 6" id="KW-0698">rRNA processing</keyword>
<dbReference type="InterPro" id="IPR015943">
    <property type="entry name" value="WD40/YVTN_repeat-like_dom_sf"/>
</dbReference>
<feature type="compositionally biased region" description="Acidic residues" evidence="8">
    <location>
        <begin position="70"/>
        <end position="94"/>
    </location>
</feature>
<feature type="domain" description="BOP1 N-terminal" evidence="9">
    <location>
        <begin position="187"/>
        <end position="447"/>
    </location>
</feature>
<comment type="function">
    <text evidence="6">Required for maturation of ribosomal RNAs and formation of the large ribosomal subunit.</text>
</comment>
<sequence length="795" mass="91255">MVDIDFTNTAVDEAAEDSSDVDDGDDLEEGESSDGEKDMGFSVGDEWSEDDSNETDGENEVSTSGYGVEGSDESDELSFEEDDTNDEDDDEEVGENNSLESGQGEHSRLKKKDLKKKSTSPLDKNIEGKNILKKQITHKSEIEAEHVEKPEIKIDEAKVAEVGEYKSDSSDEEDIRNTVGNIPMKWYDEYKHLGYDWDGKKILKPPQGDALDNFLKRMEDPNFWRTVKDPQTGQDVILCDADVDLIQRIQSQKVPDAEFDEYAPWIEWFSSEVMKMPVRKFPEHKRSFLPSRSEKQKVSRIVHAIKMGWIKPREKKVDTGPKFYMLWQSDDSAEQMRRIHNHIPAPKRNLPGHAESYNPPAEYLFDKRELKQWRKLKATPWKRKLHFIPEKHSCLREVPAYKRYIRERFLRCLDLYLCPRARKMKLMIEPEDLVPQLPSPQDLQPFPTTQSLVYEGHTDLVRSVTVEPRGQYLASGSDDLTVKIWEVATTRCVRTIAVGGVVRSVSWCPNQALSLIAVAADRKVLLINPHVGDRLVVSKTDTLLRDPPPQDVIVPERVKTSVQWEEVSDELWDTGVCVIINHFKEVKQVTWHGRGDYFATVMPEGQNRSVLIHQLSKRRSQLPFSRAKGLVQCVLFHPIRPIFFVATQKHVRVYDLVKQEMIKKLMSNSKWISSIAVHPGGDNVLVGTYDRKMLWFDLDLSTKPYQTLRLHGTAVRNVAYHTRYPLFASGSDDRSVIICHGMVYNDLLQNPLIVPLKRLSYHEPKNDFGVLDLVFHPTQPWVFSSGGDHTVRLYT</sequence>
<dbReference type="Proteomes" id="UP001159363">
    <property type="component" value="Chromosome 4"/>
</dbReference>
<dbReference type="SMART" id="SM00320">
    <property type="entry name" value="WD40"/>
    <property type="match status" value="7"/>
</dbReference>
<dbReference type="PANTHER" id="PTHR17605">
    <property type="entry name" value="RIBOSOME BIOGENESIS PROTEIN BOP1 BLOCK OF PROLIFERATION 1 PROTEIN"/>
    <property type="match status" value="1"/>
</dbReference>
<dbReference type="PROSITE" id="PS50294">
    <property type="entry name" value="WD_REPEATS_REGION"/>
    <property type="match status" value="1"/>
</dbReference>
<gene>
    <name evidence="10" type="ORF">PR048_015292</name>
</gene>
<dbReference type="InterPro" id="IPR001680">
    <property type="entry name" value="WD40_rpt"/>
</dbReference>
<dbReference type="Pfam" id="PF08145">
    <property type="entry name" value="BOP1NT"/>
    <property type="match status" value="1"/>
</dbReference>
<dbReference type="HAMAP" id="MF_03027">
    <property type="entry name" value="BOP1"/>
    <property type="match status" value="1"/>
</dbReference>
<evidence type="ECO:0000256" key="2">
    <source>
        <dbReference type="ARBA" id="ARBA00022552"/>
    </source>
</evidence>
<proteinExistence type="inferred from homology"/>
<dbReference type="PROSITE" id="PS00678">
    <property type="entry name" value="WD_REPEATS_1"/>
    <property type="match status" value="1"/>
</dbReference>
<dbReference type="SMART" id="SM01035">
    <property type="entry name" value="BOP1NT"/>
    <property type="match status" value="1"/>
</dbReference>
<keyword evidence="3 7" id="KW-0853">WD repeat</keyword>
<evidence type="ECO:0000259" key="9">
    <source>
        <dbReference type="SMART" id="SM01035"/>
    </source>
</evidence>
<reference evidence="10 11" key="1">
    <citation type="submission" date="2023-02" db="EMBL/GenBank/DDBJ databases">
        <title>LHISI_Scaffold_Assembly.</title>
        <authorList>
            <person name="Stuart O.P."/>
            <person name="Cleave R."/>
            <person name="Magrath M.J.L."/>
            <person name="Mikheyev A.S."/>
        </authorList>
    </citation>
    <scope>NUCLEOTIDE SEQUENCE [LARGE SCALE GENOMIC DNA]</scope>
    <source>
        <strain evidence="10">Daus_M_001</strain>
        <tissue evidence="10">Leg muscle</tissue>
    </source>
</reference>
<dbReference type="InterPro" id="IPR019775">
    <property type="entry name" value="WD40_repeat_CS"/>
</dbReference>
<dbReference type="InterPro" id="IPR012953">
    <property type="entry name" value="BOP1_N_dom"/>
</dbReference>